<dbReference type="AlphaFoldDB" id="A0AAN9NUM3"/>
<dbReference type="Proteomes" id="UP001374584">
    <property type="component" value="Unassembled WGS sequence"/>
</dbReference>
<dbReference type="EMBL" id="JAYMYR010000002">
    <property type="protein sequence ID" value="KAK7379212.1"/>
    <property type="molecule type" value="Genomic_DNA"/>
</dbReference>
<proteinExistence type="predicted"/>
<dbReference type="GO" id="GO:0043023">
    <property type="term" value="F:ribosomal large subunit binding"/>
    <property type="evidence" value="ECO:0007669"/>
    <property type="project" value="InterPro"/>
</dbReference>
<keyword evidence="2" id="KW-1185">Reference proteome</keyword>
<dbReference type="GO" id="GO:0005737">
    <property type="term" value="C:cytoplasm"/>
    <property type="evidence" value="ECO:0007669"/>
    <property type="project" value="TreeGrafter"/>
</dbReference>
<sequence length="145" mass="16260">MAEETDMSKVHQTTDSIMCCKLGIPMQPNAINMCVKSLCSKVDITEGLLKPPVLVHWPDFEICLQPPTSWVKLQLEIYEGAADVLVQAKPYQWVAAVQLRHVSQHTSMALIVDFAKFPDAFSFRCNPRNIDDSESVSLVTITPRN</sequence>
<dbReference type="GO" id="GO:0005634">
    <property type="term" value="C:nucleus"/>
    <property type="evidence" value="ECO:0007669"/>
    <property type="project" value="TreeGrafter"/>
</dbReference>
<comment type="caution">
    <text evidence="1">The sequence shown here is derived from an EMBL/GenBank/DDBJ whole genome shotgun (WGS) entry which is preliminary data.</text>
</comment>
<dbReference type="GO" id="GO:0000055">
    <property type="term" value="P:ribosomal large subunit export from nucleus"/>
    <property type="evidence" value="ECO:0007669"/>
    <property type="project" value="TreeGrafter"/>
</dbReference>
<dbReference type="PANTHER" id="PTHR12746">
    <property type="entry name" value="NONSENSE-MEDIATED MRNA DECAY PROTEIN 3"/>
    <property type="match status" value="1"/>
</dbReference>
<accession>A0AAN9NUM3</accession>
<dbReference type="PANTHER" id="PTHR12746:SF2">
    <property type="entry name" value="60S RIBOSOMAL EXPORT PROTEIN NMD3"/>
    <property type="match status" value="1"/>
</dbReference>
<dbReference type="InterPro" id="IPR039768">
    <property type="entry name" value="Nmd3"/>
</dbReference>
<evidence type="ECO:0000313" key="1">
    <source>
        <dbReference type="EMBL" id="KAK7379212.1"/>
    </source>
</evidence>
<protein>
    <submittedName>
        <fullName evidence="1">Uncharacterized protein</fullName>
    </submittedName>
</protein>
<reference evidence="1 2" key="1">
    <citation type="submission" date="2024-01" db="EMBL/GenBank/DDBJ databases">
        <title>The genomes of 5 underutilized Papilionoideae crops provide insights into root nodulation and disease resistanc.</title>
        <authorList>
            <person name="Jiang F."/>
        </authorList>
    </citation>
    <scope>NUCLEOTIDE SEQUENCE [LARGE SCALE GENOMIC DNA]</scope>
    <source>
        <strain evidence="1">JINMINGXINNONG_FW02</strain>
        <tissue evidence="1">Leaves</tissue>
    </source>
</reference>
<gene>
    <name evidence="1" type="ORF">VNO80_04667</name>
</gene>
<organism evidence="1 2">
    <name type="scientific">Phaseolus coccineus</name>
    <name type="common">Scarlet runner bean</name>
    <name type="synonym">Phaseolus multiflorus</name>
    <dbReference type="NCBI Taxonomy" id="3886"/>
    <lineage>
        <taxon>Eukaryota</taxon>
        <taxon>Viridiplantae</taxon>
        <taxon>Streptophyta</taxon>
        <taxon>Embryophyta</taxon>
        <taxon>Tracheophyta</taxon>
        <taxon>Spermatophyta</taxon>
        <taxon>Magnoliopsida</taxon>
        <taxon>eudicotyledons</taxon>
        <taxon>Gunneridae</taxon>
        <taxon>Pentapetalae</taxon>
        <taxon>rosids</taxon>
        <taxon>fabids</taxon>
        <taxon>Fabales</taxon>
        <taxon>Fabaceae</taxon>
        <taxon>Papilionoideae</taxon>
        <taxon>50 kb inversion clade</taxon>
        <taxon>NPAAA clade</taxon>
        <taxon>indigoferoid/millettioid clade</taxon>
        <taxon>Phaseoleae</taxon>
        <taxon>Phaseolus</taxon>
    </lineage>
</organism>
<name>A0AAN9NUM3_PHACN</name>
<evidence type="ECO:0000313" key="2">
    <source>
        <dbReference type="Proteomes" id="UP001374584"/>
    </source>
</evidence>